<gene>
    <name evidence="2" type="ORF">LY01_01846</name>
</gene>
<organism evidence="2 3">
    <name type="scientific">Nonlabens xylanidelens</name>
    <dbReference type="NCBI Taxonomy" id="191564"/>
    <lineage>
        <taxon>Bacteria</taxon>
        <taxon>Pseudomonadati</taxon>
        <taxon>Bacteroidota</taxon>
        <taxon>Flavobacteriia</taxon>
        <taxon>Flavobacteriales</taxon>
        <taxon>Flavobacteriaceae</taxon>
        <taxon>Nonlabens</taxon>
    </lineage>
</organism>
<dbReference type="EMBL" id="PTJE01000003">
    <property type="protein sequence ID" value="PPK95093.1"/>
    <property type="molecule type" value="Genomic_DNA"/>
</dbReference>
<dbReference type="OrthoDB" id="869432at2"/>
<dbReference type="RefSeq" id="WP_146080405.1">
    <property type="nucleotide sequence ID" value="NZ_MQVW01000024.1"/>
</dbReference>
<protein>
    <recommendedName>
        <fullName evidence="4">GDSL-like lipase/acylhydrolase family protein</fullName>
    </recommendedName>
</protein>
<evidence type="ECO:0000313" key="2">
    <source>
        <dbReference type="EMBL" id="PPK95093.1"/>
    </source>
</evidence>
<keyword evidence="3" id="KW-1185">Reference proteome</keyword>
<evidence type="ECO:0000256" key="1">
    <source>
        <dbReference type="SAM" id="Phobius"/>
    </source>
</evidence>
<feature type="transmembrane region" description="Helical" evidence="1">
    <location>
        <begin position="12"/>
        <end position="31"/>
    </location>
</feature>
<dbReference type="SUPFAM" id="SSF52266">
    <property type="entry name" value="SGNH hydrolase"/>
    <property type="match status" value="1"/>
</dbReference>
<keyword evidence="1" id="KW-1133">Transmembrane helix</keyword>
<proteinExistence type="predicted"/>
<dbReference type="Proteomes" id="UP000239002">
    <property type="component" value="Unassembled WGS sequence"/>
</dbReference>
<reference evidence="2 3" key="1">
    <citation type="submission" date="2018-02" db="EMBL/GenBank/DDBJ databases">
        <title>Genomic Encyclopedia of Archaeal and Bacterial Type Strains, Phase II (KMG-II): from individual species to whole genera.</title>
        <authorList>
            <person name="Goeker M."/>
        </authorList>
    </citation>
    <scope>NUCLEOTIDE SEQUENCE [LARGE SCALE GENOMIC DNA]</scope>
    <source>
        <strain evidence="2 3">DSM 16809</strain>
    </source>
</reference>
<dbReference type="AlphaFoldDB" id="A0A2S6ILI8"/>
<comment type="caution">
    <text evidence="2">The sequence shown here is derived from an EMBL/GenBank/DDBJ whole genome shotgun (WGS) entry which is preliminary data.</text>
</comment>
<keyword evidence="1" id="KW-0812">Transmembrane</keyword>
<evidence type="ECO:0008006" key="4">
    <source>
        <dbReference type="Google" id="ProtNLM"/>
    </source>
</evidence>
<sequence>MGWDKGDGEMKLFFSYISKVLIILVVLNYGLEPILDHGLNSLEGSVYNEWNKIVNGNVNADIIVMGSSRGVVGYNSAIIEDTLGFSCFNLSFDAGPHNLQYAKLNSYLKENKMPQIIIQNIDIAHFSKINVIPFEKQLITTINSSHIQNVYDEIPGTLQKFKYKGVSKFSVDTRLIKLSLSNLIGLDPQYSSKIKGYKGIEKSFELDKSNLLRLESLNLENKLEGIHHTFDFYNQKCFENTIIYFVWAPELNVRRDLKRDVINDCVAIIEKKTLINSNMHFIDLRDDIIGDDSKYFYDSFHLNASGSEWFSRKLVSLIKQD</sequence>
<evidence type="ECO:0000313" key="3">
    <source>
        <dbReference type="Proteomes" id="UP000239002"/>
    </source>
</evidence>
<keyword evidence="1" id="KW-0472">Membrane</keyword>
<accession>A0A2S6ILI8</accession>
<name>A0A2S6ILI8_9FLAO</name>